<dbReference type="PROSITE" id="PS00356">
    <property type="entry name" value="HTH_LACI_1"/>
    <property type="match status" value="1"/>
</dbReference>
<dbReference type="Gene3D" id="3.40.50.2300">
    <property type="match status" value="2"/>
</dbReference>
<evidence type="ECO:0000313" key="6">
    <source>
        <dbReference type="EMBL" id="ROP26552.1"/>
    </source>
</evidence>
<keyword evidence="7" id="KW-1185">Reference proteome</keyword>
<feature type="domain" description="HTH lacI-type" evidence="4">
    <location>
        <begin position="2"/>
        <end position="56"/>
    </location>
</feature>
<accession>A0A3N1G8J5</accession>
<dbReference type="SUPFAM" id="SSF47413">
    <property type="entry name" value="lambda repressor-like DNA-binding domains"/>
    <property type="match status" value="1"/>
</dbReference>
<dbReference type="Gene3D" id="1.10.260.40">
    <property type="entry name" value="lambda repressor-like DNA-binding domains"/>
    <property type="match status" value="1"/>
</dbReference>
<protein>
    <submittedName>
        <fullName evidence="6">LacI family transcriptional regulator</fullName>
    </submittedName>
</protein>
<comment type="caution">
    <text evidence="6">The sequence shown here is derived from an EMBL/GenBank/DDBJ whole genome shotgun (WGS) entry which is preliminary data.</text>
</comment>
<dbReference type="GO" id="GO:0003700">
    <property type="term" value="F:DNA-binding transcription factor activity"/>
    <property type="evidence" value="ECO:0007669"/>
    <property type="project" value="TreeGrafter"/>
</dbReference>
<dbReference type="GO" id="GO:0000976">
    <property type="term" value="F:transcription cis-regulatory region binding"/>
    <property type="evidence" value="ECO:0007669"/>
    <property type="project" value="TreeGrafter"/>
</dbReference>
<dbReference type="SMART" id="SM00354">
    <property type="entry name" value="HTH_LACI"/>
    <property type="match status" value="1"/>
</dbReference>
<evidence type="ECO:0000259" key="5">
    <source>
        <dbReference type="PROSITE" id="PS50943"/>
    </source>
</evidence>
<dbReference type="InterPro" id="IPR000843">
    <property type="entry name" value="HTH_LacI"/>
</dbReference>
<dbReference type="Pfam" id="PF00356">
    <property type="entry name" value="LacI"/>
    <property type="match status" value="1"/>
</dbReference>
<dbReference type="PROSITE" id="PS50932">
    <property type="entry name" value="HTH_LACI_2"/>
    <property type="match status" value="1"/>
</dbReference>
<evidence type="ECO:0000256" key="1">
    <source>
        <dbReference type="ARBA" id="ARBA00023015"/>
    </source>
</evidence>
<dbReference type="Pfam" id="PF13377">
    <property type="entry name" value="Peripla_BP_3"/>
    <property type="match status" value="1"/>
</dbReference>
<dbReference type="SUPFAM" id="SSF53822">
    <property type="entry name" value="Periplasmic binding protein-like I"/>
    <property type="match status" value="1"/>
</dbReference>
<dbReference type="InterPro" id="IPR046335">
    <property type="entry name" value="LacI/GalR-like_sensor"/>
</dbReference>
<dbReference type="CDD" id="cd01392">
    <property type="entry name" value="HTH_LacI"/>
    <property type="match status" value="1"/>
</dbReference>
<dbReference type="RefSeq" id="WP_158674347.1">
    <property type="nucleotide sequence ID" value="NZ_RJKN01000013.1"/>
</dbReference>
<keyword evidence="2" id="KW-0238">DNA-binding</keyword>
<evidence type="ECO:0000313" key="7">
    <source>
        <dbReference type="Proteomes" id="UP000276232"/>
    </source>
</evidence>
<dbReference type="EMBL" id="RJKN01000013">
    <property type="protein sequence ID" value="ROP26552.1"/>
    <property type="molecule type" value="Genomic_DNA"/>
</dbReference>
<evidence type="ECO:0000256" key="3">
    <source>
        <dbReference type="ARBA" id="ARBA00023163"/>
    </source>
</evidence>
<dbReference type="InterPro" id="IPR028082">
    <property type="entry name" value="Peripla_BP_I"/>
</dbReference>
<dbReference type="PANTHER" id="PTHR30146:SF153">
    <property type="entry name" value="LACTOSE OPERON REPRESSOR"/>
    <property type="match status" value="1"/>
</dbReference>
<keyword evidence="3" id="KW-0804">Transcription</keyword>
<sequence length="341" mass="35923">MATIGDVAREAGVSPSTVSYVLSGKRAISAETARRVNEAIARLDYTVHLGARALRTARTMTLGVVLRFHHAEFEPAMATYLVALADAAREAGYSLQLITDEDAAAAVGRAVREQRVDGLLLLDVLEDDPRLEPLRRSPFPAVLVGMPPDPGPADAVDLDFAAAAELLVEHLADRGHERATLVRWAPEVYAAGHTFALRFARAAHARAAERGLALVDHDSPTTPEAVRADLADLLGGDDRPSALLVHNDAAAAMLPTVLHDLGLRAGEDVAVVSLHSARLASFFAIPFTSVESAPGRVARGAVELLTSRLDAAAGAPARRLVVPELVDRGSGTGPARATPGR</sequence>
<dbReference type="OrthoDB" id="252678at2"/>
<dbReference type="InterPro" id="IPR010982">
    <property type="entry name" value="Lambda_DNA-bd_dom_sf"/>
</dbReference>
<name>A0A3N1G8J5_9ACTN</name>
<dbReference type="Proteomes" id="UP000276232">
    <property type="component" value="Unassembled WGS sequence"/>
</dbReference>
<dbReference type="InParanoid" id="A0A3N1G8J5"/>
<dbReference type="AlphaFoldDB" id="A0A3N1G8J5"/>
<dbReference type="InterPro" id="IPR001387">
    <property type="entry name" value="Cro/C1-type_HTH"/>
</dbReference>
<dbReference type="PANTHER" id="PTHR30146">
    <property type="entry name" value="LACI-RELATED TRANSCRIPTIONAL REPRESSOR"/>
    <property type="match status" value="1"/>
</dbReference>
<gene>
    <name evidence="6" type="ORF">EDC03_3402</name>
</gene>
<reference evidence="6 7" key="1">
    <citation type="journal article" date="2015" name="Stand. Genomic Sci.">
        <title>Genomic Encyclopedia of Bacterial and Archaeal Type Strains, Phase III: the genomes of soil and plant-associated and newly described type strains.</title>
        <authorList>
            <person name="Whitman W.B."/>
            <person name="Woyke T."/>
            <person name="Klenk H.P."/>
            <person name="Zhou Y."/>
            <person name="Lilburn T.G."/>
            <person name="Beck B.J."/>
            <person name="De Vos P."/>
            <person name="Vandamme P."/>
            <person name="Eisen J.A."/>
            <person name="Garrity G."/>
            <person name="Hugenholtz P."/>
            <person name="Kyrpides N.C."/>
        </authorList>
    </citation>
    <scope>NUCLEOTIDE SEQUENCE [LARGE SCALE GENOMIC DNA]</scope>
    <source>
        <strain evidence="6 7">CECT 7306</strain>
    </source>
</reference>
<evidence type="ECO:0000256" key="2">
    <source>
        <dbReference type="ARBA" id="ARBA00023125"/>
    </source>
</evidence>
<proteinExistence type="predicted"/>
<dbReference type="PROSITE" id="PS50943">
    <property type="entry name" value="HTH_CROC1"/>
    <property type="match status" value="1"/>
</dbReference>
<evidence type="ECO:0000259" key="4">
    <source>
        <dbReference type="PROSITE" id="PS50932"/>
    </source>
</evidence>
<feature type="domain" description="HTH cro/C1-type" evidence="5">
    <location>
        <begin position="3"/>
        <end position="36"/>
    </location>
</feature>
<keyword evidence="1" id="KW-0805">Transcription regulation</keyword>
<organism evidence="6 7">
    <name type="scientific">Pseudokineococcus lusitanus</name>
    <dbReference type="NCBI Taxonomy" id="763993"/>
    <lineage>
        <taxon>Bacteria</taxon>
        <taxon>Bacillati</taxon>
        <taxon>Actinomycetota</taxon>
        <taxon>Actinomycetes</taxon>
        <taxon>Kineosporiales</taxon>
        <taxon>Kineosporiaceae</taxon>
        <taxon>Pseudokineococcus</taxon>
    </lineage>
</organism>